<feature type="transmembrane region" description="Helical" evidence="2">
    <location>
        <begin position="12"/>
        <end position="31"/>
    </location>
</feature>
<dbReference type="InterPro" id="IPR045584">
    <property type="entry name" value="Pilin-like"/>
</dbReference>
<evidence type="ECO:0000256" key="1">
    <source>
        <dbReference type="ARBA" id="ARBA00022481"/>
    </source>
</evidence>
<dbReference type="SUPFAM" id="SSF54523">
    <property type="entry name" value="Pili subunits"/>
    <property type="match status" value="1"/>
</dbReference>
<proteinExistence type="predicted"/>
<evidence type="ECO:0000313" key="4">
    <source>
        <dbReference type="Proteomes" id="UP001214250"/>
    </source>
</evidence>
<keyword evidence="4" id="KW-1185">Reference proteome</keyword>
<evidence type="ECO:0000313" key="3">
    <source>
        <dbReference type="EMBL" id="WDE97104.1"/>
    </source>
</evidence>
<reference evidence="3 4" key="1">
    <citation type="submission" date="2023-02" db="EMBL/GenBank/DDBJ databases">
        <title>Genome sequence of Lentisphaera profundi SAORIC-696.</title>
        <authorList>
            <person name="Kim e."/>
            <person name="Cho J.-C."/>
            <person name="Choi A."/>
            <person name="Kang I."/>
        </authorList>
    </citation>
    <scope>NUCLEOTIDE SEQUENCE [LARGE SCALE GENOMIC DNA]</scope>
    <source>
        <strain evidence="3 4">SAORIC-696</strain>
    </source>
</reference>
<keyword evidence="2" id="KW-1133">Transmembrane helix</keyword>
<gene>
    <name evidence="3" type="ORF">PQO03_03925</name>
</gene>
<keyword evidence="2" id="KW-0472">Membrane</keyword>
<organism evidence="3 4">
    <name type="scientific">Lentisphaera profundi</name>
    <dbReference type="NCBI Taxonomy" id="1658616"/>
    <lineage>
        <taxon>Bacteria</taxon>
        <taxon>Pseudomonadati</taxon>
        <taxon>Lentisphaerota</taxon>
        <taxon>Lentisphaeria</taxon>
        <taxon>Lentisphaerales</taxon>
        <taxon>Lentisphaeraceae</taxon>
        <taxon>Lentisphaera</taxon>
    </lineage>
</organism>
<dbReference type="InterPro" id="IPR000983">
    <property type="entry name" value="Bac_GSPG_pilin"/>
</dbReference>
<dbReference type="PRINTS" id="PR00813">
    <property type="entry name" value="BCTERIALGSPG"/>
</dbReference>
<sequence length="243" mass="25564">MKNKNKIKSNFTLIEIAVVLVVLVALAGLVVPKALGYAQRSHGATGAGNMAQLEAQINRFEIEKFSMPDNWDNLIDPTSSGADAYSTAFGVATLPTDQADALNSAGITIVHELFDKDGVEAGAQLSTFQASDVDSDSAVDSSLVVATVPAADVRVALGNANSATDTYVAFGIGEALTAVGVTMTAVPYDFPEGAERPEDSYRRFIAIFNVSGEKAKLAGVVANEDGVLLNIQDHIAEYYEATE</sequence>
<name>A0ABY7VWJ8_9BACT</name>
<dbReference type="Gene3D" id="3.30.700.10">
    <property type="entry name" value="Glycoprotein, Type 4 Pilin"/>
    <property type="match status" value="1"/>
</dbReference>
<evidence type="ECO:0000256" key="2">
    <source>
        <dbReference type="SAM" id="Phobius"/>
    </source>
</evidence>
<evidence type="ECO:0008006" key="5">
    <source>
        <dbReference type="Google" id="ProtNLM"/>
    </source>
</evidence>
<accession>A0ABY7VWJ8</accession>
<dbReference type="Proteomes" id="UP001214250">
    <property type="component" value="Chromosome 1"/>
</dbReference>
<keyword evidence="1" id="KW-0488">Methylation</keyword>
<dbReference type="RefSeq" id="WP_274151287.1">
    <property type="nucleotide sequence ID" value="NZ_CP117811.1"/>
</dbReference>
<keyword evidence="2" id="KW-0812">Transmembrane</keyword>
<dbReference type="EMBL" id="CP117811">
    <property type="protein sequence ID" value="WDE97104.1"/>
    <property type="molecule type" value="Genomic_DNA"/>
</dbReference>
<protein>
    <recommendedName>
        <fullName evidence="5">Prepilin-type N-terminal cleavage/methylation domain-containing protein</fullName>
    </recommendedName>
</protein>